<evidence type="ECO:0000313" key="2">
    <source>
        <dbReference type="EMBL" id="GHO46795.1"/>
    </source>
</evidence>
<dbReference type="InterPro" id="IPR016181">
    <property type="entry name" value="Acyl_CoA_acyltransferase"/>
</dbReference>
<keyword evidence="3" id="KW-1185">Reference proteome</keyword>
<evidence type="ECO:0000313" key="3">
    <source>
        <dbReference type="Proteomes" id="UP000612362"/>
    </source>
</evidence>
<sequence length="205" mass="23530">MSGNEENREKKEYAINVVGEGIALGPMHLDIVPLMYKWINDFEVSLLSGDPLIPRSLEAVKADVEQDLRDDQHHRIGFIIYERVGMRMIGITELRHLDHIHRKATFGILIGMKDCWHKGYGTEATRLMLDYGFTVLGLHNIELRTYSYNTAAQRAYTKAGFRVVGTRHEACCWGGQFYDEIIMECLSNDFKRINEPIIRVPNSSL</sequence>
<dbReference type="Proteomes" id="UP000612362">
    <property type="component" value="Unassembled WGS sequence"/>
</dbReference>
<dbReference type="EMBL" id="BNJF01000002">
    <property type="protein sequence ID" value="GHO46795.1"/>
    <property type="molecule type" value="Genomic_DNA"/>
</dbReference>
<dbReference type="PANTHER" id="PTHR43415:SF3">
    <property type="entry name" value="GNAT-FAMILY ACETYLTRANSFERASE"/>
    <property type="match status" value="1"/>
</dbReference>
<dbReference type="RefSeq" id="WP_220196150.1">
    <property type="nucleotide sequence ID" value="NZ_BNJF01000002.1"/>
</dbReference>
<evidence type="ECO:0000259" key="1">
    <source>
        <dbReference type="PROSITE" id="PS51186"/>
    </source>
</evidence>
<dbReference type="SUPFAM" id="SSF55729">
    <property type="entry name" value="Acyl-CoA N-acyltransferases (Nat)"/>
    <property type="match status" value="1"/>
</dbReference>
<feature type="domain" description="N-acetyltransferase" evidence="1">
    <location>
        <begin position="22"/>
        <end position="184"/>
    </location>
</feature>
<dbReference type="Pfam" id="PF13302">
    <property type="entry name" value="Acetyltransf_3"/>
    <property type="match status" value="1"/>
</dbReference>
<dbReference type="Gene3D" id="3.40.630.30">
    <property type="match status" value="1"/>
</dbReference>
<dbReference type="PROSITE" id="PS51186">
    <property type="entry name" value="GNAT"/>
    <property type="match status" value="1"/>
</dbReference>
<dbReference type="InterPro" id="IPR000182">
    <property type="entry name" value="GNAT_dom"/>
</dbReference>
<organism evidence="2 3">
    <name type="scientific">Ktedonospora formicarum</name>
    <dbReference type="NCBI Taxonomy" id="2778364"/>
    <lineage>
        <taxon>Bacteria</taxon>
        <taxon>Bacillati</taxon>
        <taxon>Chloroflexota</taxon>
        <taxon>Ktedonobacteria</taxon>
        <taxon>Ktedonobacterales</taxon>
        <taxon>Ktedonobacteraceae</taxon>
        <taxon>Ktedonospora</taxon>
    </lineage>
</organism>
<gene>
    <name evidence="2" type="ORF">KSX_49580</name>
</gene>
<accession>A0A8J3MT49</accession>
<reference evidence="2" key="1">
    <citation type="submission" date="2020-10" db="EMBL/GenBank/DDBJ databases">
        <title>Taxonomic study of unclassified bacteria belonging to the class Ktedonobacteria.</title>
        <authorList>
            <person name="Yabe S."/>
            <person name="Wang C.M."/>
            <person name="Zheng Y."/>
            <person name="Sakai Y."/>
            <person name="Cavaletti L."/>
            <person name="Monciardini P."/>
            <person name="Donadio S."/>
        </authorList>
    </citation>
    <scope>NUCLEOTIDE SEQUENCE</scope>
    <source>
        <strain evidence="2">SOSP1-1</strain>
    </source>
</reference>
<dbReference type="GO" id="GO:0016747">
    <property type="term" value="F:acyltransferase activity, transferring groups other than amino-acyl groups"/>
    <property type="evidence" value="ECO:0007669"/>
    <property type="project" value="InterPro"/>
</dbReference>
<comment type="caution">
    <text evidence="2">The sequence shown here is derived from an EMBL/GenBank/DDBJ whole genome shotgun (WGS) entry which is preliminary data.</text>
</comment>
<proteinExistence type="predicted"/>
<dbReference type="AlphaFoldDB" id="A0A8J3MT49"/>
<name>A0A8J3MT49_9CHLR</name>
<dbReference type="PANTHER" id="PTHR43415">
    <property type="entry name" value="SPERMIDINE N(1)-ACETYLTRANSFERASE"/>
    <property type="match status" value="1"/>
</dbReference>
<protein>
    <submittedName>
        <fullName evidence="2">N-acetyltransferase</fullName>
    </submittedName>
</protein>